<dbReference type="CDD" id="cd00462">
    <property type="entry name" value="PTH"/>
    <property type="match status" value="1"/>
</dbReference>
<dbReference type="PROSITE" id="PS01195">
    <property type="entry name" value="PEPT_TRNA_HYDROL_1"/>
    <property type="match status" value="1"/>
</dbReference>
<reference evidence="6" key="1">
    <citation type="submission" date="2019-08" db="EMBL/GenBank/DDBJ databases">
        <authorList>
            <person name="Kucharzyk K."/>
            <person name="Murdoch R.W."/>
            <person name="Higgins S."/>
            <person name="Loffler F."/>
        </authorList>
    </citation>
    <scope>NUCLEOTIDE SEQUENCE</scope>
</reference>
<dbReference type="Pfam" id="PF01195">
    <property type="entry name" value="Pept_tRNA_hydro"/>
    <property type="match status" value="1"/>
</dbReference>
<keyword evidence="3 6" id="KW-0378">Hydrolase</keyword>
<dbReference type="HAMAP" id="MF_00083">
    <property type="entry name" value="Pept_tRNA_hydro_bact"/>
    <property type="match status" value="1"/>
</dbReference>
<evidence type="ECO:0000313" key="6">
    <source>
        <dbReference type="EMBL" id="MPN04169.1"/>
    </source>
</evidence>
<evidence type="ECO:0000256" key="2">
    <source>
        <dbReference type="ARBA" id="ARBA00022555"/>
    </source>
</evidence>
<evidence type="ECO:0000256" key="4">
    <source>
        <dbReference type="ARBA" id="ARBA00022884"/>
    </source>
</evidence>
<dbReference type="AlphaFoldDB" id="A0A645ESJ8"/>
<dbReference type="GO" id="GO:0004045">
    <property type="term" value="F:peptidyl-tRNA hydrolase activity"/>
    <property type="evidence" value="ECO:0007669"/>
    <property type="project" value="UniProtKB-EC"/>
</dbReference>
<evidence type="ECO:0000256" key="1">
    <source>
        <dbReference type="ARBA" id="ARBA00013260"/>
    </source>
</evidence>
<dbReference type="GO" id="GO:0000049">
    <property type="term" value="F:tRNA binding"/>
    <property type="evidence" value="ECO:0007669"/>
    <property type="project" value="UniProtKB-KW"/>
</dbReference>
<keyword evidence="2" id="KW-0820">tRNA-binding</keyword>
<evidence type="ECO:0000256" key="3">
    <source>
        <dbReference type="ARBA" id="ARBA00022801"/>
    </source>
</evidence>
<comment type="caution">
    <text evidence="6">The sequence shown here is derived from an EMBL/GenBank/DDBJ whole genome shotgun (WGS) entry which is preliminary data.</text>
</comment>
<protein>
    <recommendedName>
        <fullName evidence="1">peptidyl-tRNA hydrolase</fullName>
        <ecNumber evidence="1">3.1.1.29</ecNumber>
    </recommendedName>
</protein>
<dbReference type="NCBIfam" id="TIGR00447">
    <property type="entry name" value="pth"/>
    <property type="match status" value="1"/>
</dbReference>
<dbReference type="EC" id="3.1.1.29" evidence="1"/>
<keyword evidence="4" id="KW-0694">RNA-binding</keyword>
<sequence>MFQFGGRSGGVPEWLVVGLGNPGAQYENTRHNIGFLVIDELAERAGVPVQRLKHKALTNTAAVGGRKALLMKPVTYMNLSGDAVADAAAFYKIPPERILVISDDVALPPGRLRFRREGSDGGHKGLRSIEQRLGTRSYPRLKVGVGEKPHPDYEMADWVLSKFIGADKTAMEAAVRRAADAVESALSHGLDKAMTDFNG</sequence>
<dbReference type="PANTHER" id="PTHR17224:SF1">
    <property type="entry name" value="PEPTIDYL-TRNA HYDROLASE"/>
    <property type="match status" value="1"/>
</dbReference>
<name>A0A645ESJ8_9ZZZZ</name>
<organism evidence="6">
    <name type="scientific">bioreactor metagenome</name>
    <dbReference type="NCBI Taxonomy" id="1076179"/>
    <lineage>
        <taxon>unclassified sequences</taxon>
        <taxon>metagenomes</taxon>
        <taxon>ecological metagenomes</taxon>
    </lineage>
</organism>
<proteinExistence type="inferred from homology"/>
<gene>
    <name evidence="6" type="primary">pth_38</name>
    <name evidence="6" type="ORF">SDC9_151405</name>
</gene>
<dbReference type="EMBL" id="VSSQ01050104">
    <property type="protein sequence ID" value="MPN04169.1"/>
    <property type="molecule type" value="Genomic_DNA"/>
</dbReference>
<dbReference type="InterPro" id="IPR001328">
    <property type="entry name" value="Pept_tRNA_hydro"/>
</dbReference>
<accession>A0A645ESJ8</accession>
<dbReference type="InterPro" id="IPR018171">
    <property type="entry name" value="Pept_tRNA_hydro_CS"/>
</dbReference>
<dbReference type="PANTHER" id="PTHR17224">
    <property type="entry name" value="PEPTIDYL-TRNA HYDROLASE"/>
    <property type="match status" value="1"/>
</dbReference>
<comment type="similarity">
    <text evidence="5">Belongs to the PTH family.</text>
</comment>
<dbReference type="InterPro" id="IPR036416">
    <property type="entry name" value="Pept_tRNA_hydro_sf"/>
</dbReference>
<dbReference type="SUPFAM" id="SSF53178">
    <property type="entry name" value="Peptidyl-tRNA hydrolase-like"/>
    <property type="match status" value="1"/>
</dbReference>
<dbReference type="FunFam" id="3.40.50.1470:FF:000001">
    <property type="entry name" value="Peptidyl-tRNA hydrolase"/>
    <property type="match status" value="1"/>
</dbReference>
<dbReference type="Gene3D" id="3.40.50.1470">
    <property type="entry name" value="Peptidyl-tRNA hydrolase"/>
    <property type="match status" value="1"/>
</dbReference>
<evidence type="ECO:0000256" key="5">
    <source>
        <dbReference type="ARBA" id="ARBA00038063"/>
    </source>
</evidence>